<comment type="caution">
    <text evidence="3">The sequence shown here is derived from an EMBL/GenBank/DDBJ whole genome shotgun (WGS) entry which is preliminary data.</text>
</comment>
<dbReference type="NCBIfam" id="TIGR00756">
    <property type="entry name" value="PPR"/>
    <property type="match status" value="1"/>
</dbReference>
<organism evidence="3 4">
    <name type="scientific">Zostera marina</name>
    <name type="common">Eelgrass</name>
    <dbReference type="NCBI Taxonomy" id="29655"/>
    <lineage>
        <taxon>Eukaryota</taxon>
        <taxon>Viridiplantae</taxon>
        <taxon>Streptophyta</taxon>
        <taxon>Embryophyta</taxon>
        <taxon>Tracheophyta</taxon>
        <taxon>Spermatophyta</taxon>
        <taxon>Magnoliopsida</taxon>
        <taxon>Liliopsida</taxon>
        <taxon>Zosteraceae</taxon>
        <taxon>Zostera</taxon>
    </lineage>
</organism>
<keyword evidence="1" id="KW-0677">Repeat</keyword>
<evidence type="ECO:0000313" key="4">
    <source>
        <dbReference type="Proteomes" id="UP000036987"/>
    </source>
</evidence>
<dbReference type="AlphaFoldDB" id="A0A0K9NYY2"/>
<protein>
    <recommendedName>
        <fullName evidence="5">Pentatricopeptide repeat-containing protein</fullName>
    </recommendedName>
</protein>
<evidence type="ECO:0000256" key="2">
    <source>
        <dbReference type="PROSITE-ProRule" id="PRU00708"/>
    </source>
</evidence>
<dbReference type="GO" id="GO:0009451">
    <property type="term" value="P:RNA modification"/>
    <property type="evidence" value="ECO:0007669"/>
    <property type="project" value="InterPro"/>
</dbReference>
<accession>A0A0K9NYY2</accession>
<evidence type="ECO:0008006" key="5">
    <source>
        <dbReference type="Google" id="ProtNLM"/>
    </source>
</evidence>
<dbReference type="PROSITE" id="PS51375">
    <property type="entry name" value="PPR"/>
    <property type="match status" value="1"/>
</dbReference>
<dbReference type="InterPro" id="IPR046960">
    <property type="entry name" value="PPR_At4g14850-like_plant"/>
</dbReference>
<gene>
    <name evidence="3" type="ORF">ZOSMA_49G01050</name>
</gene>
<dbReference type="Pfam" id="PF13041">
    <property type="entry name" value="PPR_2"/>
    <property type="match status" value="1"/>
</dbReference>
<dbReference type="OMA" id="IERCTHM"/>
<dbReference type="PANTHER" id="PTHR47926:SF507">
    <property type="entry name" value="DYW DOMAIN-CONTAINING PROTEIN"/>
    <property type="match status" value="1"/>
</dbReference>
<dbReference type="InterPro" id="IPR002885">
    <property type="entry name" value="PPR_rpt"/>
</dbReference>
<evidence type="ECO:0000313" key="3">
    <source>
        <dbReference type="EMBL" id="KMZ62036.1"/>
    </source>
</evidence>
<name>A0A0K9NYY2_ZOSMR</name>
<dbReference type="Gene3D" id="1.25.40.10">
    <property type="entry name" value="Tetratricopeptide repeat domain"/>
    <property type="match status" value="1"/>
</dbReference>
<sequence>MSKCLRQLHARLITNGEIHDKLTAGKLVSKIALSDKSINLSYTKAVFSQIRQPLNVFIWNSMIRGYAHSPFPSQAVVLYRQMLSQGYTPNNYTYPFLLKASTQLTDLRLGLTIHGTIIRRGFVDQQGLRNNENENEKKSRNRL</sequence>
<proteinExistence type="predicted"/>
<dbReference type="InterPro" id="IPR011990">
    <property type="entry name" value="TPR-like_helical_dom_sf"/>
</dbReference>
<feature type="repeat" description="PPR" evidence="2">
    <location>
        <begin position="55"/>
        <end position="89"/>
    </location>
</feature>
<dbReference type="OrthoDB" id="185373at2759"/>
<dbReference type="EMBL" id="LFYR01001429">
    <property type="protein sequence ID" value="KMZ62036.1"/>
    <property type="molecule type" value="Genomic_DNA"/>
</dbReference>
<dbReference type="PANTHER" id="PTHR47926">
    <property type="entry name" value="PENTATRICOPEPTIDE REPEAT-CONTAINING PROTEIN"/>
    <property type="match status" value="1"/>
</dbReference>
<evidence type="ECO:0000256" key="1">
    <source>
        <dbReference type="ARBA" id="ARBA00022737"/>
    </source>
</evidence>
<dbReference type="GO" id="GO:0003723">
    <property type="term" value="F:RNA binding"/>
    <property type="evidence" value="ECO:0007669"/>
    <property type="project" value="InterPro"/>
</dbReference>
<keyword evidence="4" id="KW-1185">Reference proteome</keyword>
<dbReference type="Proteomes" id="UP000036987">
    <property type="component" value="Unassembled WGS sequence"/>
</dbReference>
<reference evidence="4" key="1">
    <citation type="journal article" date="2016" name="Nature">
        <title>The genome of the seagrass Zostera marina reveals angiosperm adaptation to the sea.</title>
        <authorList>
            <person name="Olsen J.L."/>
            <person name="Rouze P."/>
            <person name="Verhelst B."/>
            <person name="Lin Y.-C."/>
            <person name="Bayer T."/>
            <person name="Collen J."/>
            <person name="Dattolo E."/>
            <person name="De Paoli E."/>
            <person name="Dittami S."/>
            <person name="Maumus F."/>
            <person name="Michel G."/>
            <person name="Kersting A."/>
            <person name="Lauritano C."/>
            <person name="Lohaus R."/>
            <person name="Toepel M."/>
            <person name="Tonon T."/>
            <person name="Vanneste K."/>
            <person name="Amirebrahimi M."/>
            <person name="Brakel J."/>
            <person name="Bostroem C."/>
            <person name="Chovatia M."/>
            <person name="Grimwood J."/>
            <person name="Jenkins J.W."/>
            <person name="Jueterbock A."/>
            <person name="Mraz A."/>
            <person name="Stam W.T."/>
            <person name="Tice H."/>
            <person name="Bornberg-Bauer E."/>
            <person name="Green P.J."/>
            <person name="Pearson G.A."/>
            <person name="Procaccini G."/>
            <person name="Duarte C.M."/>
            <person name="Schmutz J."/>
            <person name="Reusch T.B.H."/>
            <person name="Van de Peer Y."/>
        </authorList>
    </citation>
    <scope>NUCLEOTIDE SEQUENCE [LARGE SCALE GENOMIC DNA]</scope>
    <source>
        <strain evidence="4">cv. Finnish</strain>
    </source>
</reference>